<keyword evidence="1" id="KW-0238">DNA-binding</keyword>
<dbReference type="EMBL" id="JAMCCK010000040">
    <property type="protein sequence ID" value="MCL3997001.1"/>
    <property type="molecule type" value="Genomic_DNA"/>
</dbReference>
<evidence type="ECO:0000259" key="4">
    <source>
        <dbReference type="PROSITE" id="PS50110"/>
    </source>
</evidence>
<dbReference type="PANTHER" id="PTHR43214:SF42">
    <property type="entry name" value="TRANSCRIPTIONAL REGULATORY PROTEIN DESR"/>
    <property type="match status" value="1"/>
</dbReference>
<comment type="caution">
    <text evidence="5">The sequence shown here is derived from an EMBL/GenBank/DDBJ whole genome shotgun (WGS) entry which is preliminary data.</text>
</comment>
<dbReference type="PROSITE" id="PS50110">
    <property type="entry name" value="RESPONSE_REGULATORY"/>
    <property type="match status" value="1"/>
</dbReference>
<evidence type="ECO:0000313" key="5">
    <source>
        <dbReference type="EMBL" id="MCL3997001.1"/>
    </source>
</evidence>
<accession>A0ABT0P0W3</accession>
<sequence>MIRVMLAEDMEMIRGALVALLAGERGIEVVAEVGRGDAVVPTALEHRPDVLVVDIDLPGLDGLSAAAALHEQLPECRTLVLTALGRPGALQRAMAAGVSGYLLKEAPPKELAMAIRRIAAGGRVIDPELALASWESDVSPLTPRETEVLRQAATGADPAEIARRMHLSTGTVRNYLASSVNKLHARNRLDAVRIAEQAGWL</sequence>
<feature type="domain" description="Response regulatory" evidence="4">
    <location>
        <begin position="3"/>
        <end position="119"/>
    </location>
</feature>
<feature type="domain" description="HTH luxR-type" evidence="3">
    <location>
        <begin position="134"/>
        <end position="199"/>
    </location>
</feature>
<feature type="modified residue" description="4-aspartylphosphate" evidence="2">
    <location>
        <position position="54"/>
    </location>
</feature>
<dbReference type="SMART" id="SM00421">
    <property type="entry name" value="HTH_LUXR"/>
    <property type="match status" value="1"/>
</dbReference>
<dbReference type="RefSeq" id="WP_249491921.1">
    <property type="nucleotide sequence ID" value="NZ_JAMCCK010000040.1"/>
</dbReference>
<name>A0ABT0P0W3_9ACTN</name>
<dbReference type="Gene3D" id="3.40.50.2300">
    <property type="match status" value="1"/>
</dbReference>
<organism evidence="5 6">
    <name type="scientific">Streptomyces lavenduligriseus</name>
    <dbReference type="NCBI Taxonomy" id="67315"/>
    <lineage>
        <taxon>Bacteria</taxon>
        <taxon>Bacillati</taxon>
        <taxon>Actinomycetota</taxon>
        <taxon>Actinomycetes</taxon>
        <taxon>Kitasatosporales</taxon>
        <taxon>Streptomycetaceae</taxon>
        <taxon>Streptomyces</taxon>
    </lineage>
</organism>
<evidence type="ECO:0000256" key="2">
    <source>
        <dbReference type="PROSITE-ProRule" id="PRU00169"/>
    </source>
</evidence>
<protein>
    <submittedName>
        <fullName evidence="5">Response regulator transcription factor</fullName>
    </submittedName>
</protein>
<dbReference type="PRINTS" id="PR00038">
    <property type="entry name" value="HTHLUXR"/>
</dbReference>
<evidence type="ECO:0000256" key="1">
    <source>
        <dbReference type="ARBA" id="ARBA00023125"/>
    </source>
</evidence>
<gene>
    <name evidence="5" type="ORF">M4438_26445</name>
</gene>
<keyword evidence="2" id="KW-0597">Phosphoprotein</keyword>
<dbReference type="CDD" id="cd06170">
    <property type="entry name" value="LuxR_C_like"/>
    <property type="match status" value="1"/>
</dbReference>
<evidence type="ECO:0000259" key="3">
    <source>
        <dbReference type="PROSITE" id="PS50043"/>
    </source>
</evidence>
<dbReference type="InterPro" id="IPR000792">
    <property type="entry name" value="Tscrpt_reg_LuxR_C"/>
</dbReference>
<dbReference type="InterPro" id="IPR016032">
    <property type="entry name" value="Sig_transdc_resp-reg_C-effctor"/>
</dbReference>
<dbReference type="InterPro" id="IPR011006">
    <property type="entry name" value="CheY-like_superfamily"/>
</dbReference>
<dbReference type="InterPro" id="IPR039420">
    <property type="entry name" value="WalR-like"/>
</dbReference>
<proteinExistence type="predicted"/>
<dbReference type="Pfam" id="PF00196">
    <property type="entry name" value="GerE"/>
    <property type="match status" value="1"/>
</dbReference>
<keyword evidence="6" id="KW-1185">Reference proteome</keyword>
<dbReference type="SUPFAM" id="SSF46894">
    <property type="entry name" value="C-terminal effector domain of the bipartite response regulators"/>
    <property type="match status" value="1"/>
</dbReference>
<evidence type="ECO:0000313" key="6">
    <source>
        <dbReference type="Proteomes" id="UP001202052"/>
    </source>
</evidence>
<reference evidence="5 6" key="1">
    <citation type="submission" date="2022-05" db="EMBL/GenBank/DDBJ databases">
        <title>Genome Resource of Streptomyces lavenduligriseus GA1-1, a Strain with Broad-Spectrum Antifungal Activity against Phytopathogenic Fungi.</title>
        <authorList>
            <person name="Qi D."/>
        </authorList>
    </citation>
    <scope>NUCLEOTIDE SEQUENCE [LARGE SCALE GENOMIC DNA]</scope>
    <source>
        <strain evidence="5 6">GA1-1</strain>
    </source>
</reference>
<dbReference type="Pfam" id="PF00072">
    <property type="entry name" value="Response_reg"/>
    <property type="match status" value="1"/>
</dbReference>
<dbReference type="PANTHER" id="PTHR43214">
    <property type="entry name" value="TWO-COMPONENT RESPONSE REGULATOR"/>
    <property type="match status" value="1"/>
</dbReference>
<dbReference type="Proteomes" id="UP001202052">
    <property type="component" value="Unassembled WGS sequence"/>
</dbReference>
<dbReference type="SMART" id="SM00448">
    <property type="entry name" value="REC"/>
    <property type="match status" value="1"/>
</dbReference>
<dbReference type="PROSITE" id="PS50043">
    <property type="entry name" value="HTH_LUXR_2"/>
    <property type="match status" value="1"/>
</dbReference>
<dbReference type="SUPFAM" id="SSF52172">
    <property type="entry name" value="CheY-like"/>
    <property type="match status" value="1"/>
</dbReference>
<dbReference type="InterPro" id="IPR001789">
    <property type="entry name" value="Sig_transdc_resp-reg_receiver"/>
</dbReference>